<dbReference type="GO" id="GO:0051537">
    <property type="term" value="F:2 iron, 2 sulfur cluster binding"/>
    <property type="evidence" value="ECO:0007669"/>
    <property type="project" value="UniProtKB-KW"/>
</dbReference>
<dbReference type="Proteomes" id="UP000262004">
    <property type="component" value="Chromosome"/>
</dbReference>
<gene>
    <name evidence="6" type="ORF">HPTL_1060</name>
</gene>
<evidence type="ECO:0000256" key="1">
    <source>
        <dbReference type="ARBA" id="ARBA00022714"/>
    </source>
</evidence>
<keyword evidence="1" id="KW-0001">2Fe-2S</keyword>
<keyword evidence="2" id="KW-0479">Metal-binding</keyword>
<protein>
    <submittedName>
        <fullName evidence="6">Ferredoxin</fullName>
    </submittedName>
</protein>
<keyword evidence="7" id="KW-1185">Reference proteome</keyword>
<evidence type="ECO:0000256" key="3">
    <source>
        <dbReference type="ARBA" id="ARBA00023004"/>
    </source>
</evidence>
<evidence type="ECO:0000256" key="4">
    <source>
        <dbReference type="ARBA" id="ARBA00023014"/>
    </source>
</evidence>
<dbReference type="KEGG" id="htl:HPTL_1060"/>
<keyword evidence="4" id="KW-0411">Iron-sulfur</keyword>
<dbReference type="SUPFAM" id="SSF50022">
    <property type="entry name" value="ISP domain"/>
    <property type="match status" value="1"/>
</dbReference>
<sequence length="100" mass="10774">MAAEDDFAVGSYRVVPLDDVEVVVVRTETGFYAVENRCTHADVPLADGALRDETITCPKHGAQFCLKTGAALTPPAVEAVTTFPVRVANGLVQVRDARWD</sequence>
<dbReference type="InterPro" id="IPR036922">
    <property type="entry name" value="Rieske_2Fe-2S_sf"/>
</dbReference>
<dbReference type="PANTHER" id="PTHR21496:SF23">
    <property type="entry name" value="3-PHENYLPROPIONATE_CINNAMIC ACID DIOXYGENASE FERREDOXIN SUBUNIT"/>
    <property type="match status" value="1"/>
</dbReference>
<feature type="domain" description="Rieske" evidence="5">
    <location>
        <begin position="1"/>
        <end position="94"/>
    </location>
</feature>
<name>A0A2Z6DXV5_HYDTE</name>
<keyword evidence="3" id="KW-0408">Iron</keyword>
<dbReference type="PANTHER" id="PTHR21496">
    <property type="entry name" value="FERREDOXIN-RELATED"/>
    <property type="match status" value="1"/>
</dbReference>
<dbReference type="Gene3D" id="2.102.10.10">
    <property type="entry name" value="Rieske [2Fe-2S] iron-sulphur domain"/>
    <property type="match status" value="1"/>
</dbReference>
<dbReference type="InterPro" id="IPR017941">
    <property type="entry name" value="Rieske_2Fe-2S"/>
</dbReference>
<dbReference type="Pfam" id="PF00355">
    <property type="entry name" value="Rieske"/>
    <property type="match status" value="1"/>
</dbReference>
<evidence type="ECO:0000259" key="5">
    <source>
        <dbReference type="PROSITE" id="PS51296"/>
    </source>
</evidence>
<evidence type="ECO:0000313" key="7">
    <source>
        <dbReference type="Proteomes" id="UP000262004"/>
    </source>
</evidence>
<accession>A0A2Z6DXV5</accession>
<dbReference type="EMBL" id="AP018558">
    <property type="protein sequence ID" value="BBD77324.1"/>
    <property type="molecule type" value="Genomic_DNA"/>
</dbReference>
<reference evidence="6 7" key="1">
    <citation type="submission" date="2018-04" db="EMBL/GenBank/DDBJ databases">
        <title>Complete genome sequence of Hydrogenophilus thermoluteolus TH-1.</title>
        <authorList>
            <person name="Arai H."/>
        </authorList>
    </citation>
    <scope>NUCLEOTIDE SEQUENCE [LARGE SCALE GENOMIC DNA]</scope>
    <source>
        <strain evidence="6 7">TH-1</strain>
    </source>
</reference>
<proteinExistence type="predicted"/>
<evidence type="ECO:0000256" key="2">
    <source>
        <dbReference type="ARBA" id="ARBA00022723"/>
    </source>
</evidence>
<evidence type="ECO:0000313" key="6">
    <source>
        <dbReference type="EMBL" id="BBD77324.1"/>
    </source>
</evidence>
<dbReference type="AlphaFoldDB" id="A0A2Z6DXV5"/>
<dbReference type="PROSITE" id="PS51296">
    <property type="entry name" value="RIESKE"/>
    <property type="match status" value="1"/>
</dbReference>
<dbReference type="GO" id="GO:0046872">
    <property type="term" value="F:metal ion binding"/>
    <property type="evidence" value="ECO:0007669"/>
    <property type="project" value="UniProtKB-KW"/>
</dbReference>
<organism evidence="6 7">
    <name type="scientific">Hydrogenophilus thermoluteolus</name>
    <name type="common">Pseudomonas hydrogenothermophila</name>
    <dbReference type="NCBI Taxonomy" id="297"/>
    <lineage>
        <taxon>Bacteria</taxon>
        <taxon>Pseudomonadati</taxon>
        <taxon>Pseudomonadota</taxon>
        <taxon>Hydrogenophilia</taxon>
        <taxon>Hydrogenophilales</taxon>
        <taxon>Hydrogenophilaceae</taxon>
        <taxon>Hydrogenophilus</taxon>
    </lineage>
</organism>